<dbReference type="InterPro" id="IPR027417">
    <property type="entry name" value="P-loop_NTPase"/>
</dbReference>
<protein>
    <recommendedName>
        <fullName evidence="3">Aldolase</fullName>
    </recommendedName>
</protein>
<dbReference type="Gene3D" id="3.40.50.300">
    <property type="entry name" value="P-loop containing nucleotide triphosphate hydrolases"/>
    <property type="match status" value="1"/>
</dbReference>
<dbReference type="SUPFAM" id="SSF53795">
    <property type="entry name" value="PEP carboxykinase-like"/>
    <property type="match status" value="1"/>
</dbReference>
<dbReference type="RefSeq" id="WP_204731068.1">
    <property type="nucleotide sequence ID" value="NZ_JAFBDK010000039.1"/>
</dbReference>
<gene>
    <name evidence="1" type="ORF">ACFS5P_15150</name>
</gene>
<dbReference type="Proteomes" id="UP001597561">
    <property type="component" value="Unassembled WGS sequence"/>
</dbReference>
<keyword evidence="2" id="KW-1185">Reference proteome</keyword>
<evidence type="ECO:0008006" key="3">
    <source>
        <dbReference type="Google" id="ProtNLM"/>
    </source>
</evidence>
<evidence type="ECO:0000313" key="2">
    <source>
        <dbReference type="Proteomes" id="UP001597561"/>
    </source>
</evidence>
<evidence type="ECO:0000313" key="1">
    <source>
        <dbReference type="EMBL" id="MFD2913224.1"/>
    </source>
</evidence>
<name>A0ABW5ZJS5_9BACL</name>
<accession>A0ABW5ZJS5</accession>
<organism evidence="1 2">
    <name type="scientific">Jeotgalibacillus terrae</name>
    <dbReference type="NCBI Taxonomy" id="587735"/>
    <lineage>
        <taxon>Bacteria</taxon>
        <taxon>Bacillati</taxon>
        <taxon>Bacillota</taxon>
        <taxon>Bacilli</taxon>
        <taxon>Bacillales</taxon>
        <taxon>Caryophanaceae</taxon>
        <taxon>Jeotgalibacillus</taxon>
    </lineage>
</organism>
<sequence>MMYKYKTRINILGGCIEVRCKYKNCLEGIKYFFSANFDDSLDFTPDIVIYISLKESDRYLYRTSPSENGYITGVSYQLKGSSEILEWDSYDPPLPPFVKPPFSNNFVALHAGAIRTTNNNAILFVGPKGSGKTTSTLELVNNSDEFELLTDETVFVRKRSLLVEPFPRLVLPREKIGEGIEKTSISSIEAYKKVAQKGALITHCFLLEKSDIEEPSISEISNFESYRNLIEYYQYAGTNFEESLITLKKIADEATFSIIRYKEYDDLIQVLKNIPKIIK</sequence>
<dbReference type="EMBL" id="JBHUPG010000028">
    <property type="protein sequence ID" value="MFD2913224.1"/>
    <property type="molecule type" value="Genomic_DNA"/>
</dbReference>
<proteinExistence type="predicted"/>
<comment type="caution">
    <text evidence="1">The sequence shown here is derived from an EMBL/GenBank/DDBJ whole genome shotgun (WGS) entry which is preliminary data.</text>
</comment>
<reference evidence="2" key="1">
    <citation type="journal article" date="2019" name="Int. J. Syst. Evol. Microbiol.">
        <title>The Global Catalogue of Microorganisms (GCM) 10K type strain sequencing project: providing services to taxonomists for standard genome sequencing and annotation.</title>
        <authorList>
            <consortium name="The Broad Institute Genomics Platform"/>
            <consortium name="The Broad Institute Genome Sequencing Center for Infectious Disease"/>
            <person name="Wu L."/>
            <person name="Ma J."/>
        </authorList>
    </citation>
    <scope>NUCLEOTIDE SEQUENCE [LARGE SCALE GENOMIC DNA]</scope>
    <source>
        <strain evidence="2">KCTC 13528</strain>
    </source>
</reference>